<accession>A0A1I8FGY9</accession>
<reference evidence="4" key="1">
    <citation type="submission" date="2016-11" db="UniProtKB">
        <authorList>
            <consortium name="WormBaseParasite"/>
        </authorList>
    </citation>
    <scope>IDENTIFICATION</scope>
</reference>
<proteinExistence type="predicted"/>
<protein>
    <submittedName>
        <fullName evidence="4">PBPe domain-containing protein</fullName>
    </submittedName>
</protein>
<evidence type="ECO:0000256" key="1">
    <source>
        <dbReference type="SAM" id="MobiDB-lite"/>
    </source>
</evidence>
<organism evidence="3 4">
    <name type="scientific">Macrostomum lignano</name>
    <dbReference type="NCBI Taxonomy" id="282301"/>
    <lineage>
        <taxon>Eukaryota</taxon>
        <taxon>Metazoa</taxon>
        <taxon>Spiralia</taxon>
        <taxon>Lophotrochozoa</taxon>
        <taxon>Platyhelminthes</taxon>
        <taxon>Rhabditophora</taxon>
        <taxon>Macrostomorpha</taxon>
        <taxon>Macrostomida</taxon>
        <taxon>Macrostomidae</taxon>
        <taxon>Macrostomum</taxon>
    </lineage>
</organism>
<evidence type="ECO:0000313" key="3">
    <source>
        <dbReference type="Proteomes" id="UP000095280"/>
    </source>
</evidence>
<dbReference type="Gene3D" id="3.40.190.10">
    <property type="entry name" value="Periplasmic binding protein-like II"/>
    <property type="match status" value="2"/>
</dbReference>
<dbReference type="Proteomes" id="UP000095280">
    <property type="component" value="Unplaced"/>
</dbReference>
<feature type="region of interest" description="Disordered" evidence="1">
    <location>
        <begin position="185"/>
        <end position="207"/>
    </location>
</feature>
<evidence type="ECO:0000313" key="4">
    <source>
        <dbReference type="WBParaSite" id="maker-unitig_34326-snap-gene-0.3-mRNA-1"/>
    </source>
</evidence>
<name>A0A1I8FGY9_9PLAT</name>
<feature type="transmembrane region" description="Helical" evidence="2">
    <location>
        <begin position="368"/>
        <end position="392"/>
    </location>
</feature>
<keyword evidence="2" id="KW-1133">Transmembrane helix</keyword>
<evidence type="ECO:0000256" key="2">
    <source>
        <dbReference type="SAM" id="Phobius"/>
    </source>
</evidence>
<keyword evidence="2" id="KW-0812">Transmembrane</keyword>
<dbReference type="WBParaSite" id="maker-unitig_34326-snap-gene-0.3-mRNA-1">
    <property type="protein sequence ID" value="maker-unitig_34326-snap-gene-0.3-mRNA-1"/>
    <property type="gene ID" value="maker-unitig_34326-snap-gene-0.3"/>
</dbReference>
<sequence length="404" mass="43838">ESVLASSSFRSGRLGGGDSSLLRLCQFVHSEAVVFLTSVTSVVDAESVRPPPWALLQWLARLFDFGGVRLVWAPAYRLEPLRAPDLGHNELNDQYNEAGANAGAKQHEDSAEGLQLHACGVSMNMAHWPVLTWLRASSVVLKNPQPDIRRNISVYCSSIDRSPRSTMCPASFSVAVHETDSAASLPRLHTSTPGTSPLLHATRAPSKRHERFRRVPGLFRPVGRVHPERDTGAASAGGSLYTVWEYRSRSSIPICFVECPARWDSSTPRGGPEPCQHGPVGHVHGDAADQVLHGQRTATSPATGEILSSRPYGIALQKNSPLTSLFNMAILNMQNDRSLESFKVYWWEREKVQCSTEKVSSGVQLKTLSGVFVLLGAGIGAGFVVLIVEFVCGQGLGHGARSSR</sequence>
<keyword evidence="3" id="KW-1185">Reference proteome</keyword>
<dbReference type="AlphaFoldDB" id="A0A1I8FGY9"/>
<keyword evidence="2" id="KW-0472">Membrane</keyword>
<dbReference type="SUPFAM" id="SSF53850">
    <property type="entry name" value="Periplasmic binding protein-like II"/>
    <property type="match status" value="1"/>
</dbReference>